<dbReference type="Ensembl" id="ENSLLTT00000026100.1">
    <property type="protein sequence ID" value="ENSLLTP00000025193.1"/>
    <property type="gene ID" value="ENSLLTG00000018418.1"/>
</dbReference>
<evidence type="ECO:0000313" key="2">
    <source>
        <dbReference type="Ensembl" id="ENSLLTP00000025193.1"/>
    </source>
</evidence>
<sequence length="312" mass="34154">TSLSRKERQEAEKTLRETDPAAPRFARSEGGGAEGRRGGFCSWPDRRGGGRKKTDRHSSRLDLVSPRKAEAASTGWGLARPNHHKWRPSGCFGRKAARAAAAAGHCRAGFVFPRRRRRRQARAGRERGQHERAVGRAVVGGDPRGRAGEAQRQPLPAVEEEAGGAEQGEPEPLLGRGRRQGPRQGAALRLHPEGGLRGAHRQVRLLHHRHHGPQGDRLSVPGRELLERLHHHGAHRLPEQARHPGLQEPAGGRRAGGGGQSGPAFGSGALSPAPRARPGPRGPAEPRLYIWRTNTLNQDRIPMKENKRCYYT</sequence>
<dbReference type="AlphaFoldDB" id="A0A8C5T1S4"/>
<feature type="compositionally biased region" description="Basic and acidic residues" evidence="1">
    <location>
        <begin position="1"/>
        <end position="19"/>
    </location>
</feature>
<feature type="compositionally biased region" description="Basic and acidic residues" evidence="1">
    <location>
        <begin position="123"/>
        <end position="134"/>
    </location>
</feature>
<proteinExistence type="predicted"/>
<organism evidence="2 3">
    <name type="scientific">Laticauda laticaudata</name>
    <name type="common">Blue-ringed sea krait</name>
    <name type="synonym">Blue-lipped sea krait</name>
    <dbReference type="NCBI Taxonomy" id="8630"/>
    <lineage>
        <taxon>Eukaryota</taxon>
        <taxon>Metazoa</taxon>
        <taxon>Chordata</taxon>
        <taxon>Craniata</taxon>
        <taxon>Vertebrata</taxon>
        <taxon>Euteleostomi</taxon>
        <taxon>Lepidosauria</taxon>
        <taxon>Squamata</taxon>
        <taxon>Bifurcata</taxon>
        <taxon>Unidentata</taxon>
        <taxon>Episquamata</taxon>
        <taxon>Toxicofera</taxon>
        <taxon>Serpentes</taxon>
        <taxon>Colubroidea</taxon>
        <taxon>Elapidae</taxon>
        <taxon>Laticaudinae</taxon>
        <taxon>Laticauda</taxon>
    </lineage>
</organism>
<feature type="region of interest" description="Disordered" evidence="1">
    <location>
        <begin position="233"/>
        <end position="288"/>
    </location>
</feature>
<keyword evidence="3" id="KW-1185">Reference proteome</keyword>
<feature type="region of interest" description="Disordered" evidence="1">
    <location>
        <begin position="1"/>
        <end position="85"/>
    </location>
</feature>
<feature type="region of interest" description="Disordered" evidence="1">
    <location>
        <begin position="117"/>
        <end position="196"/>
    </location>
</feature>
<protein>
    <submittedName>
        <fullName evidence="2">Uncharacterized protein</fullName>
    </submittedName>
</protein>
<evidence type="ECO:0000313" key="3">
    <source>
        <dbReference type="Proteomes" id="UP000694406"/>
    </source>
</evidence>
<accession>A0A8C5T1S4</accession>
<reference evidence="2" key="2">
    <citation type="submission" date="2025-09" db="UniProtKB">
        <authorList>
            <consortium name="Ensembl"/>
        </authorList>
    </citation>
    <scope>IDENTIFICATION</scope>
</reference>
<feature type="compositionally biased region" description="Low complexity" evidence="1">
    <location>
        <begin position="262"/>
        <end position="274"/>
    </location>
</feature>
<dbReference type="GeneTree" id="ENSGT00910000146216"/>
<name>A0A8C5T1S4_LATLA</name>
<feature type="compositionally biased region" description="Basic and acidic residues" evidence="1">
    <location>
        <begin position="56"/>
        <end position="70"/>
    </location>
</feature>
<reference evidence="2" key="1">
    <citation type="submission" date="2025-08" db="UniProtKB">
        <authorList>
            <consortium name="Ensembl"/>
        </authorList>
    </citation>
    <scope>IDENTIFICATION</scope>
</reference>
<dbReference type="Proteomes" id="UP000694406">
    <property type="component" value="Unplaced"/>
</dbReference>
<evidence type="ECO:0000256" key="1">
    <source>
        <dbReference type="SAM" id="MobiDB-lite"/>
    </source>
</evidence>